<dbReference type="InterPro" id="IPR023393">
    <property type="entry name" value="START-like_dom_sf"/>
</dbReference>
<sequence>MTVSYYSTIIQHDADRVWDTLRDFNGLAAWFGSAVSESHIEDGLTGATVGAVRNFQLGESRIRERLLALSDLDRSYSYGFCDPAPFDVTGYVSTLKVTRVSSTGQSLVEWWTEFDCAQDEREHWETFFASQVFAPALEGLRDHLG</sequence>
<dbReference type="CDD" id="cd07821">
    <property type="entry name" value="PYR_PYL_RCAR_like"/>
    <property type="match status" value="1"/>
</dbReference>
<dbReference type="RefSeq" id="WP_061787585.1">
    <property type="nucleotide sequence ID" value="NZ_LR134406.1"/>
</dbReference>
<protein>
    <submittedName>
        <fullName evidence="1">Polyketide cyclase / dehydrase and lipid transport</fullName>
    </submittedName>
</protein>
<accession>A0A448N232</accession>
<dbReference type="SUPFAM" id="SSF55961">
    <property type="entry name" value="Bet v1-like"/>
    <property type="match status" value="1"/>
</dbReference>
<evidence type="ECO:0000313" key="1">
    <source>
        <dbReference type="EMBL" id="VEH71491.1"/>
    </source>
</evidence>
<organism evidence="1 2">
    <name type="scientific">Arachnia propionica</name>
    <dbReference type="NCBI Taxonomy" id="1750"/>
    <lineage>
        <taxon>Bacteria</taxon>
        <taxon>Bacillati</taxon>
        <taxon>Actinomycetota</taxon>
        <taxon>Actinomycetes</taxon>
        <taxon>Propionibacteriales</taxon>
        <taxon>Propionibacteriaceae</taxon>
        <taxon>Arachnia</taxon>
    </lineage>
</organism>
<dbReference type="Pfam" id="PF10604">
    <property type="entry name" value="Polyketide_cyc2"/>
    <property type="match status" value="1"/>
</dbReference>
<dbReference type="Proteomes" id="UP000273044">
    <property type="component" value="Chromosome"/>
</dbReference>
<gene>
    <name evidence="1" type="ORF">NCTC12967_02813</name>
</gene>
<dbReference type="EMBL" id="LR134406">
    <property type="protein sequence ID" value="VEH71491.1"/>
    <property type="molecule type" value="Genomic_DNA"/>
</dbReference>
<evidence type="ECO:0000313" key="2">
    <source>
        <dbReference type="Proteomes" id="UP000273044"/>
    </source>
</evidence>
<dbReference type="GeneID" id="64408227"/>
<name>A0A448N232_9ACTN</name>
<dbReference type="AlphaFoldDB" id="A0A448N232"/>
<proteinExistence type="predicted"/>
<dbReference type="Gene3D" id="3.30.530.20">
    <property type="match status" value="1"/>
</dbReference>
<reference evidence="1 2" key="1">
    <citation type="submission" date="2018-12" db="EMBL/GenBank/DDBJ databases">
        <authorList>
            <consortium name="Pathogen Informatics"/>
        </authorList>
    </citation>
    <scope>NUCLEOTIDE SEQUENCE [LARGE SCALE GENOMIC DNA]</scope>
    <source>
        <strain evidence="1 2">NCTC12967</strain>
    </source>
</reference>
<dbReference type="InterPro" id="IPR019587">
    <property type="entry name" value="Polyketide_cyclase/dehydratase"/>
</dbReference>
<keyword evidence="2" id="KW-1185">Reference proteome</keyword>
<dbReference type="PANTHER" id="PTHR39332:SF7">
    <property type="entry name" value="SRPBCC FAMILY PROTEIN"/>
    <property type="match status" value="1"/>
</dbReference>
<dbReference type="PANTHER" id="PTHR39332">
    <property type="entry name" value="BLL4707 PROTEIN"/>
    <property type="match status" value="1"/>
</dbReference>